<dbReference type="InterPro" id="IPR016130">
    <property type="entry name" value="Tyr_Pase_AS"/>
</dbReference>
<proteinExistence type="predicted"/>
<dbReference type="PANTHER" id="PTHR19134:SF449">
    <property type="entry name" value="TYROSINE-PROTEIN PHOSPHATASE 1"/>
    <property type="match status" value="1"/>
</dbReference>
<organism evidence="4 5">
    <name type="scientific">Clonorchis sinensis</name>
    <name type="common">Chinese liver fluke</name>
    <dbReference type="NCBI Taxonomy" id="79923"/>
    <lineage>
        <taxon>Eukaryota</taxon>
        <taxon>Metazoa</taxon>
        <taxon>Spiralia</taxon>
        <taxon>Lophotrochozoa</taxon>
        <taxon>Platyhelminthes</taxon>
        <taxon>Trematoda</taxon>
        <taxon>Digenea</taxon>
        <taxon>Opisthorchiida</taxon>
        <taxon>Opisthorchiata</taxon>
        <taxon>Opisthorchiidae</taxon>
        <taxon>Clonorchis</taxon>
    </lineage>
</organism>
<evidence type="ECO:0000259" key="3">
    <source>
        <dbReference type="PROSITE" id="PS50056"/>
    </source>
</evidence>
<dbReference type="InterPro" id="IPR029021">
    <property type="entry name" value="Prot-tyrosine_phosphatase-like"/>
</dbReference>
<dbReference type="PRINTS" id="PR00700">
    <property type="entry name" value="PRTYPHPHTASE"/>
</dbReference>
<dbReference type="PROSITE" id="PS50055">
    <property type="entry name" value="TYR_PHOSPHATASE_PTP"/>
    <property type="match status" value="1"/>
</dbReference>
<keyword evidence="5" id="KW-1185">Reference proteome</keyword>
<dbReference type="Pfam" id="PF00102">
    <property type="entry name" value="Y_phosphatase"/>
    <property type="match status" value="1"/>
</dbReference>
<evidence type="ECO:0000259" key="2">
    <source>
        <dbReference type="PROSITE" id="PS50055"/>
    </source>
</evidence>
<feature type="non-terminal residue" evidence="4">
    <location>
        <position position="1"/>
    </location>
</feature>
<protein>
    <submittedName>
        <fullName evidence="4">Uncharacterized protein</fullName>
    </submittedName>
</protein>
<dbReference type="AlphaFoldDB" id="A0A8T1N124"/>
<reference evidence="4 5" key="1">
    <citation type="journal article" date="2018" name="Biotechnol. Adv.">
        <title>Improved genomic resources and new bioinformatic workflow for the carcinogenic parasite Clonorchis sinensis: Biotechnological implications.</title>
        <authorList>
            <person name="Wang D."/>
            <person name="Korhonen P.K."/>
            <person name="Gasser R.B."/>
            <person name="Young N.D."/>
        </authorList>
    </citation>
    <scope>NUCLEOTIDE SEQUENCE [LARGE SCALE GENOMIC DNA]</scope>
    <source>
        <strain evidence="4">Cs-k2</strain>
    </source>
</reference>
<dbReference type="InterPro" id="IPR000242">
    <property type="entry name" value="PTP_cat"/>
</dbReference>
<dbReference type="Gene3D" id="3.90.190.10">
    <property type="entry name" value="Protein tyrosine phosphatase superfamily"/>
    <property type="match status" value="1"/>
</dbReference>
<dbReference type="PANTHER" id="PTHR19134">
    <property type="entry name" value="RECEPTOR-TYPE TYROSINE-PROTEIN PHOSPHATASE"/>
    <property type="match status" value="1"/>
</dbReference>
<dbReference type="InterPro" id="IPR003595">
    <property type="entry name" value="Tyr_Pase_cat"/>
</dbReference>
<comment type="caution">
    <text evidence="4">The sequence shown here is derived from an EMBL/GenBank/DDBJ whole genome shotgun (WGS) entry which is preliminary data.</text>
</comment>
<accession>A0A8T1N124</accession>
<evidence type="ECO:0000256" key="1">
    <source>
        <dbReference type="SAM" id="MobiDB-lite"/>
    </source>
</evidence>
<sequence length="1038" mass="117085">FESRITVHTTEADDQGGGKRLESQCKWDRRRRTGKRTVLENGGKWKMALDQPSLYVVVCCYQESSTITVGDPPWLRDNSYLRGHCDPAYGPLSSPYWIAENYSTADDQFRSFWGSSDRRSPRVSVNLLFYLEPNCTKLADYTHLQKKFDFARDALLSFNFQGNVLPYRTLQLHVRDKNIQGYLTAEAHSSKVWTVIGLLPNLCLGYNLMCSNWNMRRPGAANSVAWKHHKLEIRLVSRKSSVRGPVEVSQLASYLEECLHPKSPILAEQLTIGRYINASIIHAIQPCNDPYWPPALDESRVDYIATQAPLVSTVGDFWEMVIQLRANAIVMLAPASGERLYDFLHYWPRSVGHCLFYKWGKHELAVRLESEDKYSGYVRRKIRVMSSSDVENPVNVVHFQVNNWHENGAPVAQDFRCFLAAYRIAKYKMADKTSPTIVHCNNGTGRTGTFIAADILKSHLEGGAAYVDIYGLLEQLRVCRMNMIQKTTHCVNLYDLVCISATRFSKSSFGYDLPMRANQLVAHHVLTKTLQSNTEILVNLLRSLKPSVCNDSHHALWTIEQMHMYLPKVSDMGQLIEDAVSKKTMETLVKDHLAKLREMLIAVDAYGLLTQTHSCLEDASEGEVHKVFRSMFQAGKVHAQMELLTTLINQPDEQTDFRLPLLALLKKQLDQVRKSLGDIYKRHLPLCSTPESNSPQPVFYKEIFIVKGLVESTFLALSELFNHMSLEYEAEDHSKIMMVIYSCLTTFDAFPATLRELEKTCTAAAETLDMVHWPFFELGELSAHQELISYYTVDSVVAGLIETSGSSGTMGSLDEVLQALTKELAEYEDVLPAIALGQLPDLPSEIVKKMDTLEKIVGKIGTLTPNVNAQTPDGVQNTADRSPSVSDSMNILLAAGGTGAELDELVTQVRNLAWDVMNKTNDAQSSLMQGSMWKAVRHALKDISFEKKNLLLAIEFLEDGQCIYNYDFVPKIRQLQDLSISLDVWSKILKQLSVSLSDTIAFSSTATADNFYATARRIIKSIVVNVFDYMGRINLVHQ</sequence>
<name>A0A8T1N124_CLOSI</name>
<evidence type="ECO:0000313" key="5">
    <source>
        <dbReference type="Proteomes" id="UP000286415"/>
    </source>
</evidence>
<dbReference type="PROSITE" id="PS50056">
    <property type="entry name" value="TYR_PHOSPHATASE_2"/>
    <property type="match status" value="1"/>
</dbReference>
<feature type="domain" description="Tyrosine-protein phosphatase" evidence="2">
    <location>
        <begin position="275"/>
        <end position="497"/>
    </location>
</feature>
<reference evidence="4 5" key="2">
    <citation type="journal article" date="2021" name="Genomics">
        <title>High-quality reference genome for Clonorchis sinensis.</title>
        <authorList>
            <person name="Young N.D."/>
            <person name="Stroehlein A.J."/>
            <person name="Kinkar L."/>
            <person name="Wang T."/>
            <person name="Sohn W.M."/>
            <person name="Chang B.C.H."/>
            <person name="Kaur P."/>
            <person name="Weisz D."/>
            <person name="Dudchenko O."/>
            <person name="Aiden E.L."/>
            <person name="Korhonen P.K."/>
            <person name="Gasser R.B."/>
        </authorList>
    </citation>
    <scope>NUCLEOTIDE SEQUENCE [LARGE SCALE GENOMIC DNA]</scope>
    <source>
        <strain evidence="4">Cs-k2</strain>
    </source>
</reference>
<dbReference type="EMBL" id="NIRI02000005">
    <property type="protein sequence ID" value="KAG5454805.1"/>
    <property type="molecule type" value="Genomic_DNA"/>
</dbReference>
<dbReference type="SUPFAM" id="SSF52799">
    <property type="entry name" value="(Phosphotyrosine protein) phosphatases II"/>
    <property type="match status" value="1"/>
</dbReference>
<feature type="region of interest" description="Disordered" evidence="1">
    <location>
        <begin position="1"/>
        <end position="20"/>
    </location>
</feature>
<dbReference type="InterPro" id="IPR050348">
    <property type="entry name" value="Protein-Tyr_Phosphatase"/>
</dbReference>
<dbReference type="SMART" id="SM00194">
    <property type="entry name" value="PTPc"/>
    <property type="match status" value="1"/>
</dbReference>
<dbReference type="GO" id="GO:0004725">
    <property type="term" value="F:protein tyrosine phosphatase activity"/>
    <property type="evidence" value="ECO:0007669"/>
    <property type="project" value="InterPro"/>
</dbReference>
<dbReference type="InterPro" id="IPR000387">
    <property type="entry name" value="Tyr_Pase_dom"/>
</dbReference>
<dbReference type="SMART" id="SM00404">
    <property type="entry name" value="PTPc_motif"/>
    <property type="match status" value="1"/>
</dbReference>
<feature type="non-terminal residue" evidence="4">
    <location>
        <position position="1038"/>
    </location>
</feature>
<dbReference type="Proteomes" id="UP000286415">
    <property type="component" value="Unassembled WGS sequence"/>
</dbReference>
<gene>
    <name evidence="4" type="ORF">CSKR_203710</name>
</gene>
<dbReference type="OrthoDB" id="10465203at2759"/>
<evidence type="ECO:0000313" key="4">
    <source>
        <dbReference type="EMBL" id="KAG5454805.1"/>
    </source>
</evidence>
<dbReference type="PROSITE" id="PS00383">
    <property type="entry name" value="TYR_PHOSPHATASE_1"/>
    <property type="match status" value="1"/>
</dbReference>
<dbReference type="CDD" id="cd00047">
    <property type="entry name" value="PTPc"/>
    <property type="match status" value="1"/>
</dbReference>
<feature type="domain" description="Tyrosine specific protein phosphatases" evidence="3">
    <location>
        <begin position="416"/>
        <end position="491"/>
    </location>
</feature>